<dbReference type="Gene3D" id="1.10.260.40">
    <property type="entry name" value="lambda repressor-like DNA-binding domains"/>
    <property type="match status" value="2"/>
</dbReference>
<dbReference type="SUPFAM" id="SSF55234">
    <property type="entry name" value="Cyanase C-terminal domain"/>
    <property type="match status" value="2"/>
</dbReference>
<feature type="domain" description="Cyanate lyase C-terminal" evidence="3">
    <location>
        <begin position="231"/>
        <end position="292"/>
    </location>
</feature>
<dbReference type="SMART" id="SM01116">
    <property type="entry name" value="Cyanate_lyase"/>
    <property type="match status" value="1"/>
</dbReference>
<protein>
    <submittedName>
        <fullName evidence="5">Cyanate_lyase domain-containing protein</fullName>
    </submittedName>
</protein>
<evidence type="ECO:0000256" key="2">
    <source>
        <dbReference type="ARBA" id="ARBA00023239"/>
    </source>
</evidence>
<dbReference type="Gene3D" id="3.30.1160.10">
    <property type="entry name" value="Cyanate lyase, C-terminal domain"/>
    <property type="match status" value="2"/>
</dbReference>
<sequence length="292" mass="33337">MSDARTIFTKQFKEEMKKKHLSYRGLAEALGRPVEWLVTVVVGNLALSESEAKTLWEKASFSPRDEKFISALTKLPEAALDGIRRSRDPVIYRLYEVLSLYGGVVRELLNEKVDETGFTLLKFFEEDGRVNTVWSAKLQPVNEPKHIPQQSEIRHGAFAGVKAKKLEKNLTWEAIAAGIGRSKEWLLAALLNRMLFHEDEAKKLCSLLDLDSEAYMKNLLAPPERGCSIYKHIYMPQNQAVDTYATAIKEMIMEDFGDGIMSAVNFEFRVDITDDDRIKMSWSGKFLPYKSY</sequence>
<dbReference type="PANTHER" id="PTHR34186">
    <property type="entry name" value="CYANATE HYDRATASE"/>
    <property type="match status" value="1"/>
</dbReference>
<dbReference type="STRING" id="451379.A0A0N5AI22"/>
<dbReference type="PANTHER" id="PTHR34186:SF2">
    <property type="entry name" value="CYANATE HYDRATASE"/>
    <property type="match status" value="1"/>
</dbReference>
<dbReference type="PRINTS" id="PR01693">
    <property type="entry name" value="CYANASE"/>
</dbReference>
<dbReference type="Pfam" id="PF02560">
    <property type="entry name" value="Cyanate_lyase"/>
    <property type="match status" value="2"/>
</dbReference>
<organism evidence="4 5">
    <name type="scientific">Syphacia muris</name>
    <dbReference type="NCBI Taxonomy" id="451379"/>
    <lineage>
        <taxon>Eukaryota</taxon>
        <taxon>Metazoa</taxon>
        <taxon>Ecdysozoa</taxon>
        <taxon>Nematoda</taxon>
        <taxon>Chromadorea</taxon>
        <taxon>Rhabditida</taxon>
        <taxon>Spirurina</taxon>
        <taxon>Oxyuridomorpha</taxon>
        <taxon>Oxyuroidea</taxon>
        <taxon>Oxyuridae</taxon>
        <taxon>Syphacia</taxon>
    </lineage>
</organism>
<evidence type="ECO:0000259" key="3">
    <source>
        <dbReference type="SMART" id="SM01116"/>
    </source>
</evidence>
<evidence type="ECO:0000256" key="1">
    <source>
        <dbReference type="ARBA" id="ARBA00003561"/>
    </source>
</evidence>
<dbReference type="InterPro" id="IPR010982">
    <property type="entry name" value="Lambda_DNA-bd_dom_sf"/>
</dbReference>
<dbReference type="InterPro" id="IPR008076">
    <property type="entry name" value="Cyanase"/>
</dbReference>
<dbReference type="GO" id="GO:0003677">
    <property type="term" value="F:DNA binding"/>
    <property type="evidence" value="ECO:0007669"/>
    <property type="project" value="InterPro"/>
</dbReference>
<accession>A0A0N5AI22</accession>
<dbReference type="WBParaSite" id="SMUV_0000405001-mRNA-1">
    <property type="protein sequence ID" value="SMUV_0000405001-mRNA-1"/>
    <property type="gene ID" value="SMUV_0000405001"/>
</dbReference>
<dbReference type="GO" id="GO:0008824">
    <property type="term" value="F:cyanate hydratase activity"/>
    <property type="evidence" value="ECO:0007669"/>
    <property type="project" value="InterPro"/>
</dbReference>
<keyword evidence="4" id="KW-1185">Reference proteome</keyword>
<dbReference type="GO" id="GO:0005634">
    <property type="term" value="C:nucleus"/>
    <property type="evidence" value="ECO:0007669"/>
    <property type="project" value="UniProtKB-ARBA"/>
</dbReference>
<dbReference type="AlphaFoldDB" id="A0A0N5AI22"/>
<dbReference type="SUPFAM" id="SSF47413">
    <property type="entry name" value="lambda repressor-like DNA-binding domains"/>
    <property type="match status" value="1"/>
</dbReference>
<proteinExistence type="predicted"/>
<dbReference type="InterPro" id="IPR036581">
    <property type="entry name" value="Cyanate_lyase_C_sf"/>
</dbReference>
<evidence type="ECO:0000313" key="5">
    <source>
        <dbReference type="WBParaSite" id="SMUV_0000405001-mRNA-1"/>
    </source>
</evidence>
<keyword evidence="2" id="KW-0456">Lyase</keyword>
<dbReference type="InterPro" id="IPR048564">
    <property type="entry name" value="CYNS_N"/>
</dbReference>
<dbReference type="Proteomes" id="UP000046393">
    <property type="component" value="Unplaced"/>
</dbReference>
<evidence type="ECO:0000313" key="4">
    <source>
        <dbReference type="Proteomes" id="UP000046393"/>
    </source>
</evidence>
<dbReference type="InterPro" id="IPR003712">
    <property type="entry name" value="Cyanate_lyase_C"/>
</dbReference>
<name>A0A0N5AI22_9BILA</name>
<comment type="function">
    <text evidence="1">Catalyzes the reaction of cyanate with bicarbonate to produce ammonia and carbon dioxide.</text>
</comment>
<reference evidence="5" key="1">
    <citation type="submission" date="2017-02" db="UniProtKB">
        <authorList>
            <consortium name="WormBaseParasite"/>
        </authorList>
    </citation>
    <scope>IDENTIFICATION</scope>
</reference>
<dbReference type="Pfam" id="PF21291">
    <property type="entry name" value="CYNS_N"/>
    <property type="match status" value="1"/>
</dbReference>